<organism evidence="1 3">
    <name type="scientific">Vanilla planifolia</name>
    <name type="common">Vanilla</name>
    <dbReference type="NCBI Taxonomy" id="51239"/>
    <lineage>
        <taxon>Eukaryota</taxon>
        <taxon>Viridiplantae</taxon>
        <taxon>Streptophyta</taxon>
        <taxon>Embryophyta</taxon>
        <taxon>Tracheophyta</taxon>
        <taxon>Spermatophyta</taxon>
        <taxon>Magnoliopsida</taxon>
        <taxon>Liliopsida</taxon>
        <taxon>Asparagales</taxon>
        <taxon>Orchidaceae</taxon>
        <taxon>Vanilloideae</taxon>
        <taxon>Vanilleae</taxon>
        <taxon>Vanilla</taxon>
    </lineage>
</organism>
<dbReference type="AlphaFoldDB" id="A0A835RG61"/>
<name>A0A835RG61_VANPL</name>
<dbReference type="EMBL" id="JADCNL010000004">
    <property type="protein sequence ID" value="KAG0485778.1"/>
    <property type="molecule type" value="Genomic_DNA"/>
</dbReference>
<evidence type="ECO:0000313" key="4">
    <source>
        <dbReference type="Proteomes" id="UP000639772"/>
    </source>
</evidence>
<keyword evidence="3" id="KW-1185">Reference proteome</keyword>
<evidence type="ECO:0000313" key="1">
    <source>
        <dbReference type="EMBL" id="KAG0485778.1"/>
    </source>
</evidence>
<gene>
    <name evidence="2" type="ORF">HPP92_009627</name>
    <name evidence="1" type="ORF">HPP92_009857</name>
</gene>
<proteinExistence type="predicted"/>
<evidence type="ECO:0000313" key="3">
    <source>
        <dbReference type="Proteomes" id="UP000636800"/>
    </source>
</evidence>
<accession>A0A835RG61</accession>
<evidence type="ECO:0000313" key="2">
    <source>
        <dbReference type="EMBL" id="KAG0487532.1"/>
    </source>
</evidence>
<dbReference type="Proteomes" id="UP000639772">
    <property type="component" value="Unassembled WGS sequence"/>
</dbReference>
<comment type="caution">
    <text evidence="1">The sequence shown here is derived from an EMBL/GenBank/DDBJ whole genome shotgun (WGS) entry which is preliminary data.</text>
</comment>
<reference evidence="3 4" key="1">
    <citation type="journal article" date="2020" name="Nat. Food">
        <title>A phased Vanilla planifolia genome enables genetic improvement of flavour and production.</title>
        <authorList>
            <person name="Hasing T."/>
            <person name="Tang H."/>
            <person name="Brym M."/>
            <person name="Khazi F."/>
            <person name="Huang T."/>
            <person name="Chambers A.H."/>
        </authorList>
    </citation>
    <scope>NUCLEOTIDE SEQUENCE [LARGE SCALE GENOMIC DNA]</scope>
    <source>
        <tissue evidence="1">Leaf</tissue>
    </source>
</reference>
<dbReference type="EMBL" id="JADCNM010000004">
    <property type="protein sequence ID" value="KAG0487532.1"/>
    <property type="molecule type" value="Genomic_DNA"/>
</dbReference>
<protein>
    <submittedName>
        <fullName evidence="1">Uncharacterized protein</fullName>
    </submittedName>
</protein>
<dbReference type="Proteomes" id="UP000636800">
    <property type="component" value="Unassembled WGS sequence"/>
</dbReference>
<sequence>MLCSASSARASAGDPQRARCATASAAACSCQRQPASGQVTRGRCSVRPSGAAGSPAALSLVAARPNSAPATSPCKAPAAR</sequence>